<feature type="transmembrane region" description="Helical" evidence="4">
    <location>
        <begin position="161"/>
        <end position="184"/>
    </location>
</feature>
<feature type="transmembrane region" description="Helical" evidence="4">
    <location>
        <begin position="49"/>
        <end position="66"/>
    </location>
</feature>
<keyword evidence="1 4" id="KW-0812">Transmembrane</keyword>
<dbReference type="Pfam" id="PF07690">
    <property type="entry name" value="MFS_1"/>
    <property type="match status" value="1"/>
</dbReference>
<evidence type="ECO:0000313" key="6">
    <source>
        <dbReference type="EMBL" id="MFM9519236.1"/>
    </source>
</evidence>
<keyword evidence="7" id="KW-1185">Reference proteome</keyword>
<evidence type="ECO:0000259" key="5">
    <source>
        <dbReference type="PROSITE" id="PS50850"/>
    </source>
</evidence>
<dbReference type="PANTHER" id="PTHR23531">
    <property type="entry name" value="QUINOLENE RESISTANCE PROTEIN NORA"/>
    <property type="match status" value="1"/>
</dbReference>
<feature type="transmembrane region" description="Helical" evidence="4">
    <location>
        <begin position="216"/>
        <end position="236"/>
    </location>
</feature>
<keyword evidence="2 4" id="KW-1133">Transmembrane helix</keyword>
<dbReference type="PANTHER" id="PTHR23531:SF1">
    <property type="entry name" value="QUINOLENE RESISTANCE PROTEIN NORA"/>
    <property type="match status" value="1"/>
</dbReference>
<name>A0ABW9HCF5_9PSED</name>
<feature type="transmembrane region" description="Helical" evidence="4">
    <location>
        <begin position="101"/>
        <end position="124"/>
    </location>
</feature>
<gene>
    <name evidence="6" type="ORF">ACKKH4_18530</name>
</gene>
<organism evidence="6 7">
    <name type="scientific">Pseudomonas monachiensis</name>
    <dbReference type="NCBI Taxonomy" id="3060212"/>
    <lineage>
        <taxon>Bacteria</taxon>
        <taxon>Pseudomonadati</taxon>
        <taxon>Pseudomonadota</taxon>
        <taxon>Gammaproteobacteria</taxon>
        <taxon>Pseudomonadales</taxon>
        <taxon>Pseudomonadaceae</taxon>
        <taxon>Pseudomonas</taxon>
    </lineage>
</organism>
<dbReference type="InterPro" id="IPR011701">
    <property type="entry name" value="MFS"/>
</dbReference>
<proteinExistence type="predicted"/>
<feature type="transmembrane region" description="Helical" evidence="4">
    <location>
        <begin position="78"/>
        <end position="95"/>
    </location>
</feature>
<evidence type="ECO:0000256" key="4">
    <source>
        <dbReference type="SAM" id="Phobius"/>
    </source>
</evidence>
<feature type="transmembrane region" description="Helical" evidence="4">
    <location>
        <begin position="303"/>
        <end position="326"/>
    </location>
</feature>
<dbReference type="PROSITE" id="PS50850">
    <property type="entry name" value="MFS"/>
    <property type="match status" value="1"/>
</dbReference>
<feature type="transmembrane region" description="Helical" evidence="4">
    <location>
        <begin position="248"/>
        <end position="271"/>
    </location>
</feature>
<dbReference type="InterPro" id="IPR052714">
    <property type="entry name" value="MFS_Exporter"/>
</dbReference>
<reference evidence="6 7" key="1">
    <citation type="submission" date="2024-12" db="EMBL/GenBank/DDBJ databases">
        <title>Pseudomonas species isolated from Lotus nodules promote plant growth.</title>
        <authorList>
            <person name="Yu Y.-H."/>
            <person name="Kurtenbach J."/>
            <person name="Crosbie D."/>
            <person name="Brachmann A."/>
            <person name="Marin M."/>
        </authorList>
    </citation>
    <scope>NUCLEOTIDE SEQUENCE [LARGE SCALE GENOMIC DNA]</scope>
    <source>
        <strain evidence="6 7">PLb12A</strain>
    </source>
</reference>
<feature type="transmembrane region" description="Helical" evidence="4">
    <location>
        <begin position="12"/>
        <end position="37"/>
    </location>
</feature>
<dbReference type="InterPro" id="IPR020846">
    <property type="entry name" value="MFS_dom"/>
</dbReference>
<evidence type="ECO:0000256" key="2">
    <source>
        <dbReference type="ARBA" id="ARBA00022989"/>
    </source>
</evidence>
<accession>A0ABW9HCF5</accession>
<evidence type="ECO:0000256" key="1">
    <source>
        <dbReference type="ARBA" id="ARBA00022692"/>
    </source>
</evidence>
<feature type="domain" description="Major facilitator superfamily (MFS) profile" evidence="5">
    <location>
        <begin position="1"/>
        <end position="391"/>
    </location>
</feature>
<feature type="transmembrane region" description="Helical" evidence="4">
    <location>
        <begin position="278"/>
        <end position="297"/>
    </location>
</feature>
<dbReference type="Gene3D" id="1.20.1250.20">
    <property type="entry name" value="MFS general substrate transporter like domains"/>
    <property type="match status" value="1"/>
</dbReference>
<dbReference type="SUPFAM" id="SSF103473">
    <property type="entry name" value="MFS general substrate transporter"/>
    <property type="match status" value="1"/>
</dbReference>
<evidence type="ECO:0000313" key="7">
    <source>
        <dbReference type="Proteomes" id="UP001631987"/>
    </source>
</evidence>
<dbReference type="EMBL" id="JBJVNW010000009">
    <property type="protein sequence ID" value="MFM9519236.1"/>
    <property type="molecule type" value="Genomic_DNA"/>
</dbReference>
<dbReference type="RefSeq" id="WP_409078924.1">
    <property type="nucleotide sequence ID" value="NZ_CP178857.1"/>
</dbReference>
<feature type="transmembrane region" description="Helical" evidence="4">
    <location>
        <begin position="338"/>
        <end position="361"/>
    </location>
</feature>
<feature type="transmembrane region" description="Helical" evidence="4">
    <location>
        <begin position="136"/>
        <end position="155"/>
    </location>
</feature>
<feature type="transmembrane region" description="Helical" evidence="4">
    <location>
        <begin position="367"/>
        <end position="389"/>
    </location>
</feature>
<dbReference type="InterPro" id="IPR036259">
    <property type="entry name" value="MFS_trans_sf"/>
</dbReference>
<dbReference type="Proteomes" id="UP001631987">
    <property type="component" value="Unassembled WGS sequence"/>
</dbReference>
<protein>
    <submittedName>
        <fullName evidence="6">MFS transporter</fullName>
    </submittedName>
</protein>
<sequence>MSTAIPPVSSKLFGLFCLASYLLSLSYGSTFLLSLLIGSRGGNEHDAGSVISAAMLSTFAAVIVSGHLSDLLGAARSVALFGVLLVAASLGFALTPGFGHLLLFFGLLLGLGWGVFYTLGPIIVASLVTPAQRAKYFALLSGSMMIGIGSGPLLGRAASALGYPVTAAFYLAALASLIGVLLFWRLDRQLKQTPAQSGSVSRISWRAATQVLSSRAVFPIIMVGLGGCVFGGLSSFQTSYAAAHSLDYSLFFLGFMSAAISGRMLVAGFVVKRDPFRASCVLSGLMLASIVMFGFVVDSSFSYVLAAVMLGIGYGLTYSVINGLAANEAPNGSTAQSLLLFSLSYFIGVFGFPLLAGKIIVEQGMPTLLLTVLAVASLNWLITVGRLIWRRATAVRALEQA</sequence>
<keyword evidence="3 4" id="KW-0472">Membrane</keyword>
<evidence type="ECO:0000256" key="3">
    <source>
        <dbReference type="ARBA" id="ARBA00023136"/>
    </source>
</evidence>
<comment type="caution">
    <text evidence="6">The sequence shown here is derived from an EMBL/GenBank/DDBJ whole genome shotgun (WGS) entry which is preliminary data.</text>
</comment>